<sequence length="147" mass="16332">MDTAPDRLAGKASWLITQLGVHARRLVTDAFHATGARGYHYRVLATLREFGGVSQVELGRRCRMDRSDVVAAVTELVAEGLVERGTDPADRRRNTVTITRAGTRQLQRLDRALDAVQDELLAPLSPDERTVLRDLLARVLAHHARSE</sequence>
<dbReference type="SMART" id="SM00347">
    <property type="entry name" value="HTH_MARR"/>
    <property type="match status" value="1"/>
</dbReference>
<dbReference type="GO" id="GO:0006950">
    <property type="term" value="P:response to stress"/>
    <property type="evidence" value="ECO:0007669"/>
    <property type="project" value="TreeGrafter"/>
</dbReference>
<dbReference type="RefSeq" id="WP_239160195.1">
    <property type="nucleotide sequence ID" value="NZ_BOPH01000035.1"/>
</dbReference>
<accession>A0A8J3ZPI7</accession>
<protein>
    <recommendedName>
        <fullName evidence="1">HTH marR-type domain-containing protein</fullName>
    </recommendedName>
</protein>
<gene>
    <name evidence="2" type="ORF">Voc01_029310</name>
</gene>
<proteinExistence type="predicted"/>
<reference evidence="2" key="1">
    <citation type="submission" date="2021-01" db="EMBL/GenBank/DDBJ databases">
        <title>Whole genome shotgun sequence of Virgisporangium ochraceum NBRC 16418.</title>
        <authorList>
            <person name="Komaki H."/>
            <person name="Tamura T."/>
        </authorList>
    </citation>
    <scope>NUCLEOTIDE SEQUENCE</scope>
    <source>
        <strain evidence="2">NBRC 16418</strain>
    </source>
</reference>
<keyword evidence="3" id="KW-1185">Reference proteome</keyword>
<dbReference type="PANTHER" id="PTHR33164:SF43">
    <property type="entry name" value="HTH-TYPE TRANSCRIPTIONAL REPRESSOR YETL"/>
    <property type="match status" value="1"/>
</dbReference>
<dbReference type="Gene3D" id="1.10.10.10">
    <property type="entry name" value="Winged helix-like DNA-binding domain superfamily/Winged helix DNA-binding domain"/>
    <property type="match status" value="1"/>
</dbReference>
<comment type="caution">
    <text evidence="2">The sequence shown here is derived from an EMBL/GenBank/DDBJ whole genome shotgun (WGS) entry which is preliminary data.</text>
</comment>
<dbReference type="PANTHER" id="PTHR33164">
    <property type="entry name" value="TRANSCRIPTIONAL REGULATOR, MARR FAMILY"/>
    <property type="match status" value="1"/>
</dbReference>
<dbReference type="PROSITE" id="PS50995">
    <property type="entry name" value="HTH_MARR_2"/>
    <property type="match status" value="1"/>
</dbReference>
<dbReference type="InterPro" id="IPR039422">
    <property type="entry name" value="MarR/SlyA-like"/>
</dbReference>
<dbReference type="SUPFAM" id="SSF46785">
    <property type="entry name" value="Winged helix' DNA-binding domain"/>
    <property type="match status" value="1"/>
</dbReference>
<evidence type="ECO:0000313" key="2">
    <source>
        <dbReference type="EMBL" id="GIJ68014.1"/>
    </source>
</evidence>
<dbReference type="Pfam" id="PF12802">
    <property type="entry name" value="MarR_2"/>
    <property type="match status" value="1"/>
</dbReference>
<dbReference type="InterPro" id="IPR000835">
    <property type="entry name" value="HTH_MarR-typ"/>
</dbReference>
<dbReference type="InterPro" id="IPR036388">
    <property type="entry name" value="WH-like_DNA-bd_sf"/>
</dbReference>
<evidence type="ECO:0000259" key="1">
    <source>
        <dbReference type="PROSITE" id="PS50995"/>
    </source>
</evidence>
<feature type="domain" description="HTH marR-type" evidence="1">
    <location>
        <begin position="1"/>
        <end position="141"/>
    </location>
</feature>
<evidence type="ECO:0000313" key="3">
    <source>
        <dbReference type="Proteomes" id="UP000635606"/>
    </source>
</evidence>
<name>A0A8J3ZPI7_9ACTN</name>
<dbReference type="GO" id="GO:0003700">
    <property type="term" value="F:DNA-binding transcription factor activity"/>
    <property type="evidence" value="ECO:0007669"/>
    <property type="project" value="InterPro"/>
</dbReference>
<dbReference type="EMBL" id="BOPH01000035">
    <property type="protein sequence ID" value="GIJ68014.1"/>
    <property type="molecule type" value="Genomic_DNA"/>
</dbReference>
<dbReference type="PRINTS" id="PR00598">
    <property type="entry name" value="HTHMARR"/>
</dbReference>
<dbReference type="Proteomes" id="UP000635606">
    <property type="component" value="Unassembled WGS sequence"/>
</dbReference>
<organism evidence="2 3">
    <name type="scientific">Virgisporangium ochraceum</name>
    <dbReference type="NCBI Taxonomy" id="65505"/>
    <lineage>
        <taxon>Bacteria</taxon>
        <taxon>Bacillati</taxon>
        <taxon>Actinomycetota</taxon>
        <taxon>Actinomycetes</taxon>
        <taxon>Micromonosporales</taxon>
        <taxon>Micromonosporaceae</taxon>
        <taxon>Virgisporangium</taxon>
    </lineage>
</organism>
<dbReference type="AlphaFoldDB" id="A0A8J3ZPI7"/>
<dbReference type="InterPro" id="IPR036390">
    <property type="entry name" value="WH_DNA-bd_sf"/>
</dbReference>